<sequence>MRRVCLTLPTNRSCAATIAAVAGEAADGARRFGVEVHLLVLDSSGAPERAGHREAIGALPPAPGVVVHHLDEEQQRSFLRKAIVRSGVAEPDRILGLMLPSDVSYGACTNRAFLFAEALGCASVHRRDSDSVYQTFGGEPVFPLVHELAALGRPAAEVARLVTRSRLDPAYRDRPVALVGGSFVGEMSVDVAEIRSLDPAVYRDVVGLSVPAGYPEIWRGNLIDEAFRGAGTDPFTGDRTTLTRVAPNRVDMCNIGLDREVYGRVPLPPATDTIGSDYFLIHLVHDAGLPGVLHNRHIVNYHTDERRTDAGFLAYQIRFAKFLLASRYLDDVYRRLAAAGAALLDDGGRIRAATVAACVRDSTGQGQGQDTDTNTDTDTERLGLDVLEVLDVLDVLDRSYRKLGGRYSAVADALAARRGGLAAEARADLADFAVLIDAWEPLARACRDEGFPAVA</sequence>
<reference evidence="1 2" key="1">
    <citation type="submission" date="2019-07" db="EMBL/GenBank/DDBJ databases">
        <authorList>
            <person name="Zhu P."/>
        </authorList>
    </citation>
    <scope>NUCLEOTIDE SEQUENCE [LARGE SCALE GENOMIC DNA]</scope>
    <source>
        <strain evidence="1 2">SSL-25</strain>
    </source>
</reference>
<dbReference type="RefSeq" id="WP_146483914.1">
    <property type="nucleotide sequence ID" value="NZ_CP042266.1"/>
</dbReference>
<proteinExistence type="predicted"/>
<name>A0A5B8JKT4_9ACTN</name>
<evidence type="ECO:0000313" key="1">
    <source>
        <dbReference type="EMBL" id="QDY80521.1"/>
    </source>
</evidence>
<gene>
    <name evidence="1" type="ORF">FQU76_32890</name>
</gene>
<protein>
    <recommendedName>
        <fullName evidence="3">Glycosyltransferase family 2 protein</fullName>
    </recommendedName>
</protein>
<dbReference type="AlphaFoldDB" id="A0A5B8JKT4"/>
<evidence type="ECO:0000313" key="2">
    <source>
        <dbReference type="Proteomes" id="UP000320580"/>
    </source>
</evidence>
<dbReference type="OrthoDB" id="3285495at2"/>
<keyword evidence="2" id="KW-1185">Reference proteome</keyword>
<dbReference type="Proteomes" id="UP000320580">
    <property type="component" value="Chromosome"/>
</dbReference>
<dbReference type="EMBL" id="CP042266">
    <property type="protein sequence ID" value="QDY80521.1"/>
    <property type="molecule type" value="Genomic_DNA"/>
</dbReference>
<dbReference type="InterPro" id="IPR046238">
    <property type="entry name" value="DUF6271"/>
</dbReference>
<dbReference type="Pfam" id="PF19787">
    <property type="entry name" value="DUF6271"/>
    <property type="match status" value="1"/>
</dbReference>
<evidence type="ECO:0008006" key="3">
    <source>
        <dbReference type="Google" id="ProtNLM"/>
    </source>
</evidence>
<accession>A0A5B8JKT4</accession>
<organism evidence="1 2">
    <name type="scientific">Streptomyces qinzhouensis</name>
    <dbReference type="NCBI Taxonomy" id="2599401"/>
    <lineage>
        <taxon>Bacteria</taxon>
        <taxon>Bacillati</taxon>
        <taxon>Actinomycetota</taxon>
        <taxon>Actinomycetes</taxon>
        <taxon>Kitasatosporales</taxon>
        <taxon>Streptomycetaceae</taxon>
        <taxon>Streptomyces</taxon>
    </lineage>
</organism>
<dbReference type="KEGG" id="sqz:FQU76_32890"/>